<evidence type="ECO:0000256" key="3">
    <source>
        <dbReference type="ARBA" id="ARBA00009731"/>
    </source>
</evidence>
<name>A0A6J3M0D1_9PEZI</name>
<evidence type="ECO:0000313" key="12">
    <source>
        <dbReference type="Proteomes" id="UP000504637"/>
    </source>
</evidence>
<evidence type="ECO:0000256" key="2">
    <source>
        <dbReference type="ARBA" id="ARBA00004590"/>
    </source>
</evidence>
<evidence type="ECO:0000256" key="11">
    <source>
        <dbReference type="RuleBase" id="RU362127"/>
    </source>
</evidence>
<evidence type="ECO:0000256" key="6">
    <source>
        <dbReference type="ARBA" id="ARBA00022692"/>
    </source>
</evidence>
<comment type="subunit">
    <text evidence="4 11">Heterodimer with ALG13 to form a functional enzyme.</text>
</comment>
<dbReference type="GO" id="GO:0004577">
    <property type="term" value="F:N-acetylglucosaminyldiphosphodolichol N-acetylglucosaminyltransferase activity"/>
    <property type="evidence" value="ECO:0007669"/>
    <property type="project" value="TreeGrafter"/>
</dbReference>
<reference evidence="13" key="1">
    <citation type="submission" date="2020-01" db="EMBL/GenBank/DDBJ databases">
        <authorList>
            <consortium name="DOE Joint Genome Institute"/>
            <person name="Haridas S."/>
            <person name="Albert R."/>
            <person name="Binder M."/>
            <person name="Bloem J."/>
            <person name="Labutti K."/>
            <person name="Salamov A."/>
            <person name="Andreopoulos B."/>
            <person name="Baker S.E."/>
            <person name="Barry K."/>
            <person name="Bills G."/>
            <person name="Bluhm B.H."/>
            <person name="Cannon C."/>
            <person name="Castanera R."/>
            <person name="Culley D.E."/>
            <person name="Daum C."/>
            <person name="Ezra D."/>
            <person name="Gonzalez J.B."/>
            <person name="Henrissat B."/>
            <person name="Kuo A."/>
            <person name="Liang C."/>
            <person name="Lipzen A."/>
            <person name="Lutzoni F."/>
            <person name="Magnuson J."/>
            <person name="Mondo S."/>
            <person name="Nolan M."/>
            <person name="Ohm R."/>
            <person name="Pangilinan J."/>
            <person name="Park H.-J."/>
            <person name="Ramirez L."/>
            <person name="Alfaro M."/>
            <person name="Sun H."/>
            <person name="Tritt A."/>
            <person name="Yoshinaga Y."/>
            <person name="Zwiers L.-H."/>
            <person name="Turgeon B.G."/>
            <person name="Goodwin S.B."/>
            <person name="Spatafora J.W."/>
            <person name="Crous P.W."/>
            <person name="Grigoriev I.V."/>
        </authorList>
    </citation>
    <scope>NUCLEOTIDE SEQUENCE</scope>
    <source>
        <strain evidence="13">CBS 342.82</strain>
    </source>
</reference>
<keyword evidence="8" id="KW-1133">Transmembrane helix</keyword>
<dbReference type="OrthoDB" id="17098at2759"/>
<accession>A0A6J3M0D1</accession>
<evidence type="ECO:0000256" key="10">
    <source>
        <dbReference type="ARBA" id="ARBA00032062"/>
    </source>
</evidence>
<dbReference type="GO" id="GO:0006488">
    <property type="term" value="P:dolichol-linked oligosaccharide biosynthetic process"/>
    <property type="evidence" value="ECO:0007669"/>
    <property type="project" value="InterPro"/>
</dbReference>
<comment type="function">
    <text evidence="11">Involved in protein N-glycosylation. Essential for the second step of the dolichol-linked oligosaccharide pathway. Anchors the catalytic subunit ALG13 to the ER.</text>
</comment>
<evidence type="ECO:0000256" key="8">
    <source>
        <dbReference type="ARBA" id="ARBA00022989"/>
    </source>
</evidence>
<comment type="subcellular location">
    <subcellularLocation>
        <location evidence="1 11">Endoplasmic reticulum membrane</location>
        <topology evidence="1 11">Single-pass membrane protein</topology>
    </subcellularLocation>
    <subcellularLocation>
        <location evidence="2">Nucleus membrane</location>
        <topology evidence="2">Single-pass membrane protein</topology>
    </subcellularLocation>
</comment>
<gene>
    <name evidence="11" type="primary">ALG14</name>
    <name evidence="13" type="ORF">K489DRAFT_383147</name>
</gene>
<organism evidence="13">
    <name type="scientific">Dissoconium aciculare CBS 342.82</name>
    <dbReference type="NCBI Taxonomy" id="1314786"/>
    <lineage>
        <taxon>Eukaryota</taxon>
        <taxon>Fungi</taxon>
        <taxon>Dikarya</taxon>
        <taxon>Ascomycota</taxon>
        <taxon>Pezizomycotina</taxon>
        <taxon>Dothideomycetes</taxon>
        <taxon>Dothideomycetidae</taxon>
        <taxon>Mycosphaerellales</taxon>
        <taxon>Dissoconiaceae</taxon>
        <taxon>Dissoconium</taxon>
    </lineage>
</organism>
<evidence type="ECO:0000256" key="5">
    <source>
        <dbReference type="ARBA" id="ARBA00017467"/>
    </source>
</evidence>
<dbReference type="Proteomes" id="UP000504637">
    <property type="component" value="Unplaced"/>
</dbReference>
<reference evidence="13" key="2">
    <citation type="submission" date="2020-04" db="EMBL/GenBank/DDBJ databases">
        <authorList>
            <consortium name="NCBI Genome Project"/>
        </authorList>
    </citation>
    <scope>NUCLEOTIDE SEQUENCE</scope>
    <source>
        <strain evidence="13">CBS 342.82</strain>
    </source>
</reference>
<keyword evidence="6" id="KW-0812">Transmembrane</keyword>
<comment type="similarity">
    <text evidence="3 11">Belongs to the ALG14 family.</text>
</comment>
<dbReference type="GO" id="GO:0043541">
    <property type="term" value="C:UDP-N-acetylglucosamine transferase complex"/>
    <property type="evidence" value="ECO:0007669"/>
    <property type="project" value="TreeGrafter"/>
</dbReference>
<keyword evidence="9" id="KW-0472">Membrane</keyword>
<dbReference type="InterPro" id="IPR013969">
    <property type="entry name" value="Oligosacch_biosynth_Alg14"/>
</dbReference>
<proteinExistence type="inferred from homology"/>
<keyword evidence="12" id="KW-1185">Reference proteome</keyword>
<dbReference type="AlphaFoldDB" id="A0A6J3M0D1"/>
<dbReference type="PANTHER" id="PTHR12154:SF4">
    <property type="entry name" value="UDP-N-ACETYLGLUCOSAMINE TRANSFERASE SUBUNIT ALG14 HOMOLOG"/>
    <property type="match status" value="1"/>
</dbReference>
<dbReference type="Pfam" id="PF08660">
    <property type="entry name" value="Alg14"/>
    <property type="match status" value="1"/>
</dbReference>
<evidence type="ECO:0000256" key="4">
    <source>
        <dbReference type="ARBA" id="ARBA00011335"/>
    </source>
</evidence>
<keyword evidence="7 11" id="KW-0256">Endoplasmic reticulum</keyword>
<sequence length="266" mass="29287">MIIALLLAIAFTATAVLLLSVYRLSTILSLDRLKPVKAKGQDVDKPIHLLVVLGSGGHTAEMIAMLQRAISNENANLRLDWDRFTHRTWIVSSGDTISAERVRSFETTAASQRQGEIAKSKSEPSIQSNSDSYNVHIIPRARRIHQPLYTAPFSSLRCLLSCLSVLLGRSGTSANATKLDFPDLIICNGPATATIMIFASIILRFFDVGGCHSRGKMRTIYVESWARVKKLSLSGTLLLRVVDRFLVQWPQLVQPGGKAEYIGVLV</sequence>
<dbReference type="RefSeq" id="XP_033457383.1">
    <property type="nucleotide sequence ID" value="XM_033605525.1"/>
</dbReference>
<dbReference type="PANTHER" id="PTHR12154">
    <property type="entry name" value="GLYCOSYL TRANSFERASE-RELATED"/>
    <property type="match status" value="1"/>
</dbReference>
<reference evidence="13" key="3">
    <citation type="submission" date="2025-08" db="UniProtKB">
        <authorList>
            <consortium name="RefSeq"/>
        </authorList>
    </citation>
    <scope>IDENTIFICATION</scope>
    <source>
        <strain evidence="13">CBS 342.82</strain>
    </source>
</reference>
<dbReference type="Gene3D" id="3.40.50.2000">
    <property type="entry name" value="Glycogen Phosphorylase B"/>
    <property type="match status" value="1"/>
</dbReference>
<evidence type="ECO:0000256" key="1">
    <source>
        <dbReference type="ARBA" id="ARBA00004389"/>
    </source>
</evidence>
<evidence type="ECO:0000313" key="13">
    <source>
        <dbReference type="RefSeq" id="XP_033457383.1"/>
    </source>
</evidence>
<protein>
    <recommendedName>
        <fullName evidence="5 11">UDP-N-acetylglucosamine transferase subunit ALG14</fullName>
    </recommendedName>
    <alternativeName>
        <fullName evidence="10 11">Asparagine-linked glycosylation protein 14</fullName>
    </alternativeName>
</protein>
<evidence type="ECO:0000256" key="7">
    <source>
        <dbReference type="ARBA" id="ARBA00022824"/>
    </source>
</evidence>
<evidence type="ECO:0000256" key="9">
    <source>
        <dbReference type="ARBA" id="ARBA00023136"/>
    </source>
</evidence>
<dbReference type="GO" id="GO:0031965">
    <property type="term" value="C:nuclear membrane"/>
    <property type="evidence" value="ECO:0007669"/>
    <property type="project" value="UniProtKB-SubCell"/>
</dbReference>